<evidence type="ECO:0000256" key="5">
    <source>
        <dbReference type="ARBA" id="ARBA00023136"/>
    </source>
</evidence>
<feature type="chain" id="PRO_5043631695" description="Mpv17 / PMP22 family protein" evidence="7">
    <location>
        <begin position="18"/>
        <end position="185"/>
    </location>
</feature>
<evidence type="ECO:0000313" key="9">
    <source>
        <dbReference type="Proteomes" id="UP001392437"/>
    </source>
</evidence>
<dbReference type="AlphaFoldDB" id="A0AAW0Q7U5"/>
<dbReference type="Pfam" id="PF04117">
    <property type="entry name" value="Mpv17_PMP22"/>
    <property type="match status" value="1"/>
</dbReference>
<evidence type="ECO:0000256" key="1">
    <source>
        <dbReference type="ARBA" id="ARBA00004141"/>
    </source>
</evidence>
<dbReference type="GO" id="GO:0005739">
    <property type="term" value="C:mitochondrion"/>
    <property type="evidence" value="ECO:0007669"/>
    <property type="project" value="TreeGrafter"/>
</dbReference>
<gene>
    <name evidence="8" type="ORF">PG999_014300</name>
</gene>
<keyword evidence="4" id="KW-1133">Transmembrane helix</keyword>
<dbReference type="InterPro" id="IPR007248">
    <property type="entry name" value="Mpv17_PMP22"/>
</dbReference>
<keyword evidence="9" id="KW-1185">Reference proteome</keyword>
<comment type="similarity">
    <text evidence="2 6">Belongs to the peroxisomal membrane protein PXMP2/4 family.</text>
</comment>
<organism evidence="8 9">
    <name type="scientific">Apiospora kogelbergensis</name>
    <dbReference type="NCBI Taxonomy" id="1337665"/>
    <lineage>
        <taxon>Eukaryota</taxon>
        <taxon>Fungi</taxon>
        <taxon>Dikarya</taxon>
        <taxon>Ascomycota</taxon>
        <taxon>Pezizomycotina</taxon>
        <taxon>Sordariomycetes</taxon>
        <taxon>Xylariomycetidae</taxon>
        <taxon>Amphisphaeriales</taxon>
        <taxon>Apiosporaceae</taxon>
        <taxon>Apiospora</taxon>
    </lineage>
</organism>
<evidence type="ECO:0000256" key="6">
    <source>
        <dbReference type="RuleBase" id="RU363053"/>
    </source>
</evidence>
<evidence type="ECO:0008006" key="10">
    <source>
        <dbReference type="Google" id="ProtNLM"/>
    </source>
</evidence>
<evidence type="ECO:0000256" key="4">
    <source>
        <dbReference type="ARBA" id="ARBA00022989"/>
    </source>
</evidence>
<accession>A0AAW0Q7U5</accession>
<dbReference type="EMBL" id="JAQQWP010000011">
    <property type="protein sequence ID" value="KAK8096278.1"/>
    <property type="molecule type" value="Genomic_DNA"/>
</dbReference>
<protein>
    <recommendedName>
        <fullName evidence="10">Mpv17 / PMP22 family protein</fullName>
    </recommendedName>
</protein>
<keyword evidence="3" id="KW-0812">Transmembrane</keyword>
<dbReference type="GO" id="GO:0016020">
    <property type="term" value="C:membrane"/>
    <property type="evidence" value="ECO:0007669"/>
    <property type="project" value="UniProtKB-SubCell"/>
</dbReference>
<evidence type="ECO:0000313" key="8">
    <source>
        <dbReference type="EMBL" id="KAK8096278.1"/>
    </source>
</evidence>
<dbReference type="Proteomes" id="UP001392437">
    <property type="component" value="Unassembled WGS sequence"/>
</dbReference>
<proteinExistence type="inferred from homology"/>
<sequence length="185" mass="20777">MLRWFVIFIFSLGTVLNLPRYQRKLASHPTLTQGITTVVLFGAGDCIAQQFVEKRGLQNHELARTGRMALNMAPSRVKMVQVSPTQSRAPEQEPGNGCACGGGSDAFRSDESFVFLSSMSVMEGSSLPEKLETSYTTALTRNWMVWPFVQLVNFRFVPLEHRIILVNVVLLGWNSYLSYINSIQK</sequence>
<dbReference type="PANTHER" id="PTHR11266:SF17">
    <property type="entry name" value="PROTEIN MPV17"/>
    <property type="match status" value="1"/>
</dbReference>
<keyword evidence="5" id="KW-0472">Membrane</keyword>
<name>A0AAW0Q7U5_9PEZI</name>
<evidence type="ECO:0000256" key="3">
    <source>
        <dbReference type="ARBA" id="ARBA00022692"/>
    </source>
</evidence>
<feature type="signal peptide" evidence="7">
    <location>
        <begin position="1"/>
        <end position="17"/>
    </location>
</feature>
<evidence type="ECO:0000256" key="7">
    <source>
        <dbReference type="SAM" id="SignalP"/>
    </source>
</evidence>
<dbReference type="PANTHER" id="PTHR11266">
    <property type="entry name" value="PEROXISOMAL MEMBRANE PROTEIN 2, PXMP2 MPV17"/>
    <property type="match status" value="1"/>
</dbReference>
<keyword evidence="7" id="KW-0732">Signal</keyword>
<reference evidence="8 9" key="1">
    <citation type="submission" date="2023-01" db="EMBL/GenBank/DDBJ databases">
        <title>Analysis of 21 Apiospora genomes using comparative genomics revels a genus with tremendous synthesis potential of carbohydrate active enzymes and secondary metabolites.</title>
        <authorList>
            <person name="Sorensen T."/>
        </authorList>
    </citation>
    <scope>NUCLEOTIDE SEQUENCE [LARGE SCALE GENOMIC DNA]</scope>
    <source>
        <strain evidence="8 9">CBS 117206</strain>
    </source>
</reference>
<evidence type="ECO:0000256" key="2">
    <source>
        <dbReference type="ARBA" id="ARBA00006824"/>
    </source>
</evidence>
<comment type="caution">
    <text evidence="8">The sequence shown here is derived from an EMBL/GenBank/DDBJ whole genome shotgun (WGS) entry which is preliminary data.</text>
</comment>
<comment type="subcellular location">
    <subcellularLocation>
        <location evidence="1">Membrane</location>
        <topology evidence="1">Multi-pass membrane protein</topology>
    </subcellularLocation>
</comment>